<dbReference type="InterPro" id="IPR051601">
    <property type="entry name" value="Serine_prot/Carboxylest_S33"/>
</dbReference>
<dbReference type="RefSeq" id="WP_271173884.1">
    <property type="nucleotide sequence ID" value="NZ_BSEJ01000011.1"/>
</dbReference>
<evidence type="ECO:0000256" key="2">
    <source>
        <dbReference type="ARBA" id="ARBA00022729"/>
    </source>
</evidence>
<sequence length="526" mass="55820">MTIARHPLRRRFGRLTAVVAGLSAAALALSGCLTAQIPVEGEGQSGTVLGAEPVLDGVPDELLPFYDQQLEWTPCGGDFQCSTVTAPLDWEHPDAGEIELAVIRQTALSGRAQGSLLTNPGGPGGSGVSFIRENIAWSIGDALQESYDVIGWDPRGVGASTAVRCFDADEMDAYLYDIPQGERGSAEWEAELEERAEAFANACAENSDGLLEFITTEQSSRDLDLLRAVLGETELDYLGFSYGTFLGATYAENFPDRVGRLVLDGAIDPSTSGEDVGVTQAVGFENALRTYMEACVAGDTGAACPFAGSVDDAMNDLSALLASVDARPLPYDDGRELGADALMTAIIAALYNEANWMYLTEALAGALEGDPSTAFFLADFYNGRENGEYQDNSTEAFNAYNCMDYPEDPEEAVEETERRIAEEAPTIAPYWSGASACEYWPYPPTGERGEISASGAAPILVVGTTGDPATPYEWAEALAAQLESGVLLTYEGEGHTAYNGASDCINDAVEAFLVDGTVPEDGLVCS</sequence>
<feature type="domain" description="Peptidase S33 tripeptidyl aminopeptidase-like C-terminal" evidence="6">
    <location>
        <begin position="427"/>
        <end position="525"/>
    </location>
</feature>
<comment type="similarity">
    <text evidence="1">Belongs to the peptidase S33 family.</text>
</comment>
<dbReference type="InterPro" id="IPR029058">
    <property type="entry name" value="AB_hydrolase_fold"/>
</dbReference>
<feature type="chain" id="PRO_5040893582" evidence="4">
    <location>
        <begin position="36"/>
        <end position="526"/>
    </location>
</feature>
<keyword evidence="8" id="KW-1185">Reference proteome</keyword>
<evidence type="ECO:0000259" key="5">
    <source>
        <dbReference type="Pfam" id="PF00561"/>
    </source>
</evidence>
<reference evidence="7" key="2">
    <citation type="submission" date="2023-01" db="EMBL/GenBank/DDBJ databases">
        <authorList>
            <person name="Sun Q."/>
            <person name="Evtushenko L."/>
        </authorList>
    </citation>
    <scope>NUCLEOTIDE SEQUENCE</scope>
    <source>
        <strain evidence="7">VKM Ac-1020</strain>
    </source>
</reference>
<dbReference type="Gene3D" id="3.40.50.1820">
    <property type="entry name" value="alpha/beta hydrolase"/>
    <property type="match status" value="1"/>
</dbReference>
<evidence type="ECO:0000256" key="1">
    <source>
        <dbReference type="ARBA" id="ARBA00010088"/>
    </source>
</evidence>
<dbReference type="InterPro" id="IPR013595">
    <property type="entry name" value="Pept_S33_TAP-like_C"/>
</dbReference>
<evidence type="ECO:0000313" key="8">
    <source>
        <dbReference type="Proteomes" id="UP001142462"/>
    </source>
</evidence>
<dbReference type="PANTHER" id="PTHR43248">
    <property type="entry name" value="2-SUCCINYL-6-HYDROXY-2,4-CYCLOHEXADIENE-1-CARBOXYLATE SYNTHASE"/>
    <property type="match status" value="1"/>
</dbReference>
<dbReference type="SUPFAM" id="SSF53474">
    <property type="entry name" value="alpha/beta-Hydrolases"/>
    <property type="match status" value="1"/>
</dbReference>
<keyword evidence="2 4" id="KW-0732">Signal</keyword>
<accession>A0A9W6H407</accession>
<dbReference type="EMBL" id="BSEJ01000011">
    <property type="protein sequence ID" value="GLJ62192.1"/>
    <property type="molecule type" value="Genomic_DNA"/>
</dbReference>
<organism evidence="7 8">
    <name type="scientific">Microbacterium barkeri</name>
    <dbReference type="NCBI Taxonomy" id="33917"/>
    <lineage>
        <taxon>Bacteria</taxon>
        <taxon>Bacillati</taxon>
        <taxon>Actinomycetota</taxon>
        <taxon>Actinomycetes</taxon>
        <taxon>Micrococcales</taxon>
        <taxon>Microbacteriaceae</taxon>
        <taxon>Microbacterium</taxon>
    </lineage>
</organism>
<dbReference type="PANTHER" id="PTHR43248:SF29">
    <property type="entry name" value="TRIPEPTIDYL AMINOPEPTIDASE"/>
    <property type="match status" value="1"/>
</dbReference>
<dbReference type="GO" id="GO:0016787">
    <property type="term" value="F:hydrolase activity"/>
    <property type="evidence" value="ECO:0007669"/>
    <property type="project" value="UniProtKB-KW"/>
</dbReference>
<evidence type="ECO:0000259" key="6">
    <source>
        <dbReference type="Pfam" id="PF08386"/>
    </source>
</evidence>
<feature type="domain" description="AB hydrolase-1" evidence="5">
    <location>
        <begin position="116"/>
        <end position="296"/>
    </location>
</feature>
<name>A0A9W6H407_9MICO</name>
<proteinExistence type="inferred from homology"/>
<protein>
    <submittedName>
        <fullName evidence="7">Alpha/beta hydrolase</fullName>
    </submittedName>
</protein>
<comment type="caution">
    <text evidence="7">The sequence shown here is derived from an EMBL/GenBank/DDBJ whole genome shotgun (WGS) entry which is preliminary data.</text>
</comment>
<feature type="signal peptide" evidence="4">
    <location>
        <begin position="1"/>
        <end position="35"/>
    </location>
</feature>
<dbReference type="PROSITE" id="PS51257">
    <property type="entry name" value="PROKAR_LIPOPROTEIN"/>
    <property type="match status" value="1"/>
</dbReference>
<reference evidence="7" key="1">
    <citation type="journal article" date="2014" name="Int. J. Syst. Evol. Microbiol.">
        <title>Complete genome sequence of Corynebacterium casei LMG S-19264T (=DSM 44701T), isolated from a smear-ripened cheese.</title>
        <authorList>
            <consortium name="US DOE Joint Genome Institute (JGI-PGF)"/>
            <person name="Walter F."/>
            <person name="Albersmeier A."/>
            <person name="Kalinowski J."/>
            <person name="Ruckert C."/>
        </authorList>
    </citation>
    <scope>NUCLEOTIDE SEQUENCE</scope>
    <source>
        <strain evidence="7">VKM Ac-1020</strain>
    </source>
</reference>
<dbReference type="InterPro" id="IPR000073">
    <property type="entry name" value="AB_hydrolase_1"/>
</dbReference>
<keyword evidence="3 7" id="KW-0378">Hydrolase</keyword>
<evidence type="ECO:0000256" key="4">
    <source>
        <dbReference type="SAM" id="SignalP"/>
    </source>
</evidence>
<dbReference type="AlphaFoldDB" id="A0A9W6H407"/>
<dbReference type="Proteomes" id="UP001142462">
    <property type="component" value="Unassembled WGS sequence"/>
</dbReference>
<gene>
    <name evidence="7" type="ORF">GCM10017576_23220</name>
</gene>
<evidence type="ECO:0000256" key="3">
    <source>
        <dbReference type="ARBA" id="ARBA00022801"/>
    </source>
</evidence>
<dbReference type="Pfam" id="PF00561">
    <property type="entry name" value="Abhydrolase_1"/>
    <property type="match status" value="1"/>
</dbReference>
<dbReference type="Pfam" id="PF08386">
    <property type="entry name" value="Abhydrolase_4"/>
    <property type="match status" value="1"/>
</dbReference>
<evidence type="ECO:0000313" key="7">
    <source>
        <dbReference type="EMBL" id="GLJ62192.1"/>
    </source>
</evidence>